<evidence type="ECO:0000256" key="6">
    <source>
        <dbReference type="RuleBase" id="RU362062"/>
    </source>
</evidence>
<keyword evidence="4 6" id="KW-0975">Bacterial flagellum</keyword>
<dbReference type="PANTHER" id="PTHR30435:SF2">
    <property type="entry name" value="FLAGELLAR BASAL-BODY ROD PROTEIN FLGC"/>
    <property type="match status" value="1"/>
</dbReference>
<evidence type="ECO:0000259" key="7">
    <source>
        <dbReference type="Pfam" id="PF00460"/>
    </source>
</evidence>
<dbReference type="Pfam" id="PF06429">
    <property type="entry name" value="Flg_bbr_C"/>
    <property type="match status" value="1"/>
</dbReference>
<dbReference type="EMBL" id="CP140153">
    <property type="protein sequence ID" value="WQH17414.1"/>
    <property type="molecule type" value="Genomic_DNA"/>
</dbReference>
<dbReference type="InterPro" id="IPR010930">
    <property type="entry name" value="Flg_bb/hook_C_dom"/>
</dbReference>
<dbReference type="InterPro" id="IPR006299">
    <property type="entry name" value="FlgC"/>
</dbReference>
<comment type="similarity">
    <text evidence="2">Belongs to the flagella basal body rod proteins family.</text>
</comment>
<accession>A0ABZ0YYY9</accession>
<evidence type="ECO:0000256" key="5">
    <source>
        <dbReference type="ARBA" id="ARBA00025933"/>
    </source>
</evidence>
<name>A0ABZ0YYY9_9GAMM</name>
<keyword evidence="9" id="KW-0282">Flagellum</keyword>
<dbReference type="InterPro" id="IPR019776">
    <property type="entry name" value="Flagellar_basal_body_rod_CS"/>
</dbReference>
<dbReference type="PANTHER" id="PTHR30435">
    <property type="entry name" value="FLAGELLAR PROTEIN"/>
    <property type="match status" value="1"/>
</dbReference>
<dbReference type="PROSITE" id="PS00588">
    <property type="entry name" value="FLAGELLA_BB_ROD"/>
    <property type="match status" value="1"/>
</dbReference>
<keyword evidence="9" id="KW-0969">Cilium</keyword>
<dbReference type="InterPro" id="IPR001444">
    <property type="entry name" value="Flag_bb_rod_N"/>
</dbReference>
<comment type="subcellular location">
    <subcellularLocation>
        <location evidence="1 6">Bacterial flagellum basal body</location>
    </subcellularLocation>
</comment>
<dbReference type="NCBIfam" id="TIGR01395">
    <property type="entry name" value="FlgC"/>
    <property type="match status" value="1"/>
</dbReference>
<dbReference type="Pfam" id="PF00460">
    <property type="entry name" value="Flg_bb_rod"/>
    <property type="match status" value="1"/>
</dbReference>
<reference evidence="9 10" key="1">
    <citation type="submission" date="2023-11" db="EMBL/GenBank/DDBJ databases">
        <title>MicrobeMod: A computational toolkit for identifying prokaryotic methylation and restriction-modification with nanopore sequencing.</title>
        <authorList>
            <person name="Crits-Christoph A."/>
            <person name="Kang S.C."/>
            <person name="Lee H."/>
            <person name="Ostrov N."/>
        </authorList>
    </citation>
    <scope>NUCLEOTIDE SEQUENCE [LARGE SCALE GENOMIC DNA]</scope>
    <source>
        <strain evidence="9 10">ATCC 49870</strain>
    </source>
</reference>
<protein>
    <recommendedName>
        <fullName evidence="3 6">Flagellar basal-body rod protein FlgC</fullName>
    </recommendedName>
</protein>
<evidence type="ECO:0000256" key="3">
    <source>
        <dbReference type="ARBA" id="ARBA00017941"/>
    </source>
</evidence>
<evidence type="ECO:0000313" key="10">
    <source>
        <dbReference type="Proteomes" id="UP001327459"/>
    </source>
</evidence>
<feature type="domain" description="Flagellar basal body rod protein N-terminal" evidence="7">
    <location>
        <begin position="9"/>
        <end position="34"/>
    </location>
</feature>
<keyword evidence="9" id="KW-0966">Cell projection</keyword>
<feature type="domain" description="Flagellar basal-body/hook protein C-terminal" evidence="8">
    <location>
        <begin position="88"/>
        <end position="132"/>
    </location>
</feature>
<gene>
    <name evidence="9" type="primary">flgC</name>
    <name evidence="9" type="ORF">SR882_04095</name>
</gene>
<evidence type="ECO:0000256" key="2">
    <source>
        <dbReference type="ARBA" id="ARBA00009677"/>
    </source>
</evidence>
<proteinExistence type="inferred from homology"/>
<comment type="subunit">
    <text evidence="5 6">The basal body constitutes a major portion of the flagellar organelle and consists of four rings (L,P,S, and M) mounted on a central rod. The rod consists of about 26 subunits of FlgG in the distal portion, and FlgB, FlgC and FlgF are thought to build up the proximal portion of the rod with about 6 subunits each.</text>
</comment>
<evidence type="ECO:0000256" key="4">
    <source>
        <dbReference type="ARBA" id="ARBA00023143"/>
    </source>
</evidence>
<evidence type="ECO:0000259" key="8">
    <source>
        <dbReference type="Pfam" id="PF06429"/>
    </source>
</evidence>
<keyword evidence="10" id="KW-1185">Reference proteome</keyword>
<evidence type="ECO:0000313" key="9">
    <source>
        <dbReference type="EMBL" id="WQH17414.1"/>
    </source>
</evidence>
<evidence type="ECO:0000256" key="1">
    <source>
        <dbReference type="ARBA" id="ARBA00004117"/>
    </source>
</evidence>
<sequence length="136" mass="14560">MMSLYDVFNISSSAMAAQSTRLNTTASNLANANVDASSPEEAYKARQPVFQTVLEANGGRGVKVAGITESQAQAAPKHDPGNPLADENGYVYSSNVNPVEEMVNMLSASRTYQTNVQVMDTTKQLAMRTLQLGQGQ</sequence>
<dbReference type="Proteomes" id="UP001327459">
    <property type="component" value="Chromosome"/>
</dbReference>
<organism evidence="9 10">
    <name type="scientific">Guyparkeria halophila</name>
    <dbReference type="NCBI Taxonomy" id="47960"/>
    <lineage>
        <taxon>Bacteria</taxon>
        <taxon>Pseudomonadati</taxon>
        <taxon>Pseudomonadota</taxon>
        <taxon>Gammaproteobacteria</taxon>
        <taxon>Chromatiales</taxon>
        <taxon>Thioalkalibacteraceae</taxon>
        <taxon>Guyparkeria</taxon>
    </lineage>
</organism>